<name>A0A5N6YTS3_9EURO</name>
<dbReference type="Proteomes" id="UP000327118">
    <property type="component" value="Unassembled WGS sequence"/>
</dbReference>
<evidence type="ECO:0000313" key="4">
    <source>
        <dbReference type="Proteomes" id="UP000327118"/>
    </source>
</evidence>
<keyword evidence="4" id="KW-1185">Reference proteome</keyword>
<sequence length="237" mass="22948">MRFSASTIVLFAGLAAAIPNGDVHTVYQTEDVTITSCAPTVTDCPARQTSTPHGVEPVTTPAAATPTAQVPSAGETTPDETSPSDETSPDETSPYDEASSSPVAPAIPTGSSPVAPPQVPSGSVPAVPSGSSPVIPQQPGVSVIAVTTCIPTVIYSTITGTGAGSGVTGVSPGRTSSAPLIGSAYPSGSAHPSGYYPSGSATPSSSSPSALFTGAANTVGNSFGLAGAAAAAAFFLA</sequence>
<evidence type="ECO:0008006" key="5">
    <source>
        <dbReference type="Google" id="ProtNLM"/>
    </source>
</evidence>
<evidence type="ECO:0000313" key="3">
    <source>
        <dbReference type="EMBL" id="KAE8348895.1"/>
    </source>
</evidence>
<feature type="chain" id="PRO_5024864180" description="GPI anchored serine-rich protein" evidence="2">
    <location>
        <begin position="18"/>
        <end position="237"/>
    </location>
</feature>
<keyword evidence="2" id="KW-0732">Signal</keyword>
<accession>A0A5N6YTS3</accession>
<feature type="compositionally biased region" description="Low complexity" evidence="1">
    <location>
        <begin position="120"/>
        <end position="134"/>
    </location>
</feature>
<feature type="compositionally biased region" description="Low complexity" evidence="1">
    <location>
        <begin position="57"/>
        <end position="71"/>
    </location>
</feature>
<reference evidence="4" key="1">
    <citation type="submission" date="2019-04" db="EMBL/GenBank/DDBJ databases">
        <title>Friends and foes A comparative genomics studyof 23 Aspergillus species from section Flavi.</title>
        <authorList>
            <consortium name="DOE Joint Genome Institute"/>
            <person name="Kjaerbolling I."/>
            <person name="Vesth T."/>
            <person name="Frisvad J.C."/>
            <person name="Nybo J.L."/>
            <person name="Theobald S."/>
            <person name="Kildgaard S."/>
            <person name="Isbrandt T."/>
            <person name="Kuo A."/>
            <person name="Sato A."/>
            <person name="Lyhne E.K."/>
            <person name="Kogle M.E."/>
            <person name="Wiebenga A."/>
            <person name="Kun R.S."/>
            <person name="Lubbers R.J."/>
            <person name="Makela M.R."/>
            <person name="Barry K."/>
            <person name="Chovatia M."/>
            <person name="Clum A."/>
            <person name="Daum C."/>
            <person name="Haridas S."/>
            <person name="He G."/>
            <person name="LaButti K."/>
            <person name="Lipzen A."/>
            <person name="Mondo S."/>
            <person name="Riley R."/>
            <person name="Salamov A."/>
            <person name="Simmons B.A."/>
            <person name="Magnuson J.K."/>
            <person name="Henrissat B."/>
            <person name="Mortensen U.H."/>
            <person name="Larsen T.O."/>
            <person name="Devries R.P."/>
            <person name="Grigoriev I.V."/>
            <person name="Machida M."/>
            <person name="Baker S.E."/>
            <person name="Andersen M.R."/>
        </authorList>
    </citation>
    <scope>NUCLEOTIDE SEQUENCE [LARGE SCALE GENOMIC DNA]</scope>
    <source>
        <strain evidence="4">CBS 553.77</strain>
    </source>
</reference>
<evidence type="ECO:0000256" key="1">
    <source>
        <dbReference type="SAM" id="MobiDB-lite"/>
    </source>
</evidence>
<dbReference type="EMBL" id="ML739380">
    <property type="protein sequence ID" value="KAE8348895.1"/>
    <property type="molecule type" value="Genomic_DNA"/>
</dbReference>
<gene>
    <name evidence="3" type="ORF">BDV28DRAFT_142483</name>
</gene>
<feature type="region of interest" description="Disordered" evidence="1">
    <location>
        <begin position="41"/>
        <end position="137"/>
    </location>
</feature>
<proteinExistence type="predicted"/>
<protein>
    <recommendedName>
        <fullName evidence="5">GPI anchored serine-rich protein</fullName>
    </recommendedName>
</protein>
<evidence type="ECO:0000256" key="2">
    <source>
        <dbReference type="SAM" id="SignalP"/>
    </source>
</evidence>
<dbReference type="OrthoDB" id="3565477at2759"/>
<feature type="signal peptide" evidence="2">
    <location>
        <begin position="1"/>
        <end position="17"/>
    </location>
</feature>
<organism evidence="3 4">
    <name type="scientific">Aspergillus coremiiformis</name>
    <dbReference type="NCBI Taxonomy" id="138285"/>
    <lineage>
        <taxon>Eukaryota</taxon>
        <taxon>Fungi</taxon>
        <taxon>Dikarya</taxon>
        <taxon>Ascomycota</taxon>
        <taxon>Pezizomycotina</taxon>
        <taxon>Eurotiomycetes</taxon>
        <taxon>Eurotiomycetidae</taxon>
        <taxon>Eurotiales</taxon>
        <taxon>Aspergillaceae</taxon>
        <taxon>Aspergillus</taxon>
        <taxon>Aspergillus subgen. Circumdati</taxon>
    </lineage>
</organism>
<dbReference type="AlphaFoldDB" id="A0A5N6YTS3"/>